<evidence type="ECO:0000256" key="1">
    <source>
        <dbReference type="SAM" id="MobiDB-lite"/>
    </source>
</evidence>
<protein>
    <submittedName>
        <fullName evidence="2">Uncharacterized protein</fullName>
    </submittedName>
</protein>
<dbReference type="EMBL" id="JAPDMQ010000598">
    <property type="protein sequence ID" value="KAK0522292.1"/>
    <property type="molecule type" value="Genomic_DNA"/>
</dbReference>
<name>A0AAN6JHL7_9BASI</name>
<feature type="compositionally biased region" description="Polar residues" evidence="1">
    <location>
        <begin position="290"/>
        <end position="300"/>
    </location>
</feature>
<sequence length="321" mass="34606">MSTVHGSPSKSGNAQARSVKVPTHLSLSGDVILGSASTVDNTHTIEALLIDITNTIRRLELTIWARDMVESGAYILSNCTFTTSKGKGLCIQAPDGYCLRRIPEEFDGSDPSNSSLPPAVPVVNFVAVVKWLDAERKRARLVGRQYMGKKDGTVDFEIIGTFEALPRWENWFFPSVGSLISGDGLFQRLDDSDTVEVVMRRCTLICEAPIAVQQALGIGNNSPNGKADALLKAHQLLQKHKQKQHQPKNGEDSDDSGAASMSPVSTGGPSDTKQKGRSVDDPADGVFTKLVSTTPHTSDGVTEPLISPTPGLLTRKRARNE</sequence>
<dbReference type="Proteomes" id="UP001176521">
    <property type="component" value="Unassembled WGS sequence"/>
</dbReference>
<dbReference type="AlphaFoldDB" id="A0AAN6JHL7"/>
<proteinExistence type="predicted"/>
<organism evidence="2 3">
    <name type="scientific">Tilletia horrida</name>
    <dbReference type="NCBI Taxonomy" id="155126"/>
    <lineage>
        <taxon>Eukaryota</taxon>
        <taxon>Fungi</taxon>
        <taxon>Dikarya</taxon>
        <taxon>Basidiomycota</taxon>
        <taxon>Ustilaginomycotina</taxon>
        <taxon>Exobasidiomycetes</taxon>
        <taxon>Tilletiales</taxon>
        <taxon>Tilletiaceae</taxon>
        <taxon>Tilletia</taxon>
    </lineage>
</organism>
<feature type="region of interest" description="Disordered" evidence="1">
    <location>
        <begin position="237"/>
        <end position="321"/>
    </location>
</feature>
<feature type="compositionally biased region" description="Polar residues" evidence="1">
    <location>
        <begin position="262"/>
        <end position="271"/>
    </location>
</feature>
<reference evidence="2" key="1">
    <citation type="journal article" date="2023" name="PhytoFront">
        <title>Draft Genome Resources of Seven Strains of Tilletia horrida, Causal Agent of Kernel Smut of Rice.</title>
        <authorList>
            <person name="Khanal S."/>
            <person name="Antony Babu S."/>
            <person name="Zhou X.G."/>
        </authorList>
    </citation>
    <scope>NUCLEOTIDE SEQUENCE</scope>
    <source>
        <strain evidence="2">TX3</strain>
    </source>
</reference>
<keyword evidence="3" id="KW-1185">Reference proteome</keyword>
<evidence type="ECO:0000313" key="3">
    <source>
        <dbReference type="Proteomes" id="UP001176521"/>
    </source>
</evidence>
<evidence type="ECO:0000313" key="2">
    <source>
        <dbReference type="EMBL" id="KAK0522292.1"/>
    </source>
</evidence>
<gene>
    <name evidence="2" type="ORF">OC842_006508</name>
</gene>
<comment type="caution">
    <text evidence="2">The sequence shown here is derived from an EMBL/GenBank/DDBJ whole genome shotgun (WGS) entry which is preliminary data.</text>
</comment>
<feature type="compositionally biased region" description="Basic residues" evidence="1">
    <location>
        <begin position="237"/>
        <end position="246"/>
    </location>
</feature>
<accession>A0AAN6JHL7</accession>